<evidence type="ECO:0000313" key="2">
    <source>
        <dbReference type="EnsemblPlants" id="QL04p049390:mrna"/>
    </source>
</evidence>
<feature type="domain" description="DUF4283" evidence="1">
    <location>
        <begin position="4"/>
        <end position="77"/>
    </location>
</feature>
<evidence type="ECO:0000259" key="1">
    <source>
        <dbReference type="Pfam" id="PF14111"/>
    </source>
</evidence>
<dbReference type="EMBL" id="LRBV02000004">
    <property type="status" value="NOT_ANNOTATED_CDS"/>
    <property type="molecule type" value="Genomic_DNA"/>
</dbReference>
<dbReference type="Gramene" id="QL04p049390:mrna">
    <property type="protein sequence ID" value="QL04p049390:mrna"/>
    <property type="gene ID" value="QL04p049390"/>
</dbReference>
<dbReference type="Proteomes" id="UP000594261">
    <property type="component" value="Chromosome 4"/>
</dbReference>
<organism evidence="2 3">
    <name type="scientific">Quercus lobata</name>
    <name type="common">Valley oak</name>
    <dbReference type="NCBI Taxonomy" id="97700"/>
    <lineage>
        <taxon>Eukaryota</taxon>
        <taxon>Viridiplantae</taxon>
        <taxon>Streptophyta</taxon>
        <taxon>Embryophyta</taxon>
        <taxon>Tracheophyta</taxon>
        <taxon>Spermatophyta</taxon>
        <taxon>Magnoliopsida</taxon>
        <taxon>eudicotyledons</taxon>
        <taxon>Gunneridae</taxon>
        <taxon>Pentapetalae</taxon>
        <taxon>rosids</taxon>
        <taxon>fabids</taxon>
        <taxon>Fagales</taxon>
        <taxon>Fagaceae</taxon>
        <taxon>Quercus</taxon>
    </lineage>
</organism>
<evidence type="ECO:0000313" key="3">
    <source>
        <dbReference type="Proteomes" id="UP000594261"/>
    </source>
</evidence>
<dbReference type="EnsemblPlants" id="QL04p049390:mrna">
    <property type="protein sequence ID" value="QL04p049390:mrna"/>
    <property type="gene ID" value="QL04p049390"/>
</dbReference>
<name>A0A7N2LH35_QUELO</name>
<dbReference type="InterPro" id="IPR025558">
    <property type="entry name" value="DUF4283"/>
</dbReference>
<sequence>MLISLFGKLFSDRQQNVRALKNTLKTAWELGFDLRIVEVGNDILQFKFSSRYQMEWVEKSGPWSFENNLLFLCCWKKAEMETGDIGYRVPSDNLSIPKSVSLGENNISEENLALGNVPEASIATNQTALLLQVAEN</sequence>
<reference evidence="2" key="2">
    <citation type="submission" date="2021-01" db="UniProtKB">
        <authorList>
            <consortium name="EnsemblPlants"/>
        </authorList>
    </citation>
    <scope>IDENTIFICATION</scope>
</reference>
<reference evidence="2 3" key="1">
    <citation type="journal article" date="2016" name="G3 (Bethesda)">
        <title>First Draft Assembly and Annotation of the Genome of a California Endemic Oak Quercus lobata Nee (Fagaceae).</title>
        <authorList>
            <person name="Sork V.L."/>
            <person name="Fitz-Gibbon S.T."/>
            <person name="Puiu D."/>
            <person name="Crepeau M."/>
            <person name="Gugger P.F."/>
            <person name="Sherman R."/>
            <person name="Stevens K."/>
            <person name="Langley C.H."/>
            <person name="Pellegrini M."/>
            <person name="Salzberg S.L."/>
        </authorList>
    </citation>
    <scope>NUCLEOTIDE SEQUENCE [LARGE SCALE GENOMIC DNA]</scope>
    <source>
        <strain evidence="2 3">cv. SW786</strain>
    </source>
</reference>
<dbReference type="AlphaFoldDB" id="A0A7N2LH35"/>
<proteinExistence type="predicted"/>
<dbReference type="Pfam" id="PF14111">
    <property type="entry name" value="DUF4283"/>
    <property type="match status" value="1"/>
</dbReference>
<keyword evidence="3" id="KW-1185">Reference proteome</keyword>
<accession>A0A7N2LH35</accession>
<dbReference type="InParanoid" id="A0A7N2LH35"/>
<protein>
    <recommendedName>
        <fullName evidence="1">DUF4283 domain-containing protein</fullName>
    </recommendedName>
</protein>